<proteinExistence type="inferred from homology"/>
<dbReference type="InterPro" id="IPR029787">
    <property type="entry name" value="Nucleotide_cyclase"/>
</dbReference>
<keyword evidence="3" id="KW-0456">Lyase</keyword>
<evidence type="ECO:0000259" key="2">
    <source>
        <dbReference type="PROSITE" id="PS50125"/>
    </source>
</evidence>
<dbReference type="GO" id="GO:0016829">
    <property type="term" value="F:lyase activity"/>
    <property type="evidence" value="ECO:0007669"/>
    <property type="project" value="UniProtKB-KW"/>
</dbReference>
<organism evidence="3 4">
    <name type="scientific">Gordonia phosphorivorans</name>
    <dbReference type="NCBI Taxonomy" id="1056982"/>
    <lineage>
        <taxon>Bacteria</taxon>
        <taxon>Bacillati</taxon>
        <taxon>Actinomycetota</taxon>
        <taxon>Actinomycetes</taxon>
        <taxon>Mycobacteriales</taxon>
        <taxon>Gordoniaceae</taxon>
        <taxon>Gordonia</taxon>
    </lineage>
</organism>
<comment type="similarity">
    <text evidence="1">Belongs to the adenylyl cyclase class-3 family.</text>
</comment>
<dbReference type="PANTHER" id="PTHR43081:SF1">
    <property type="entry name" value="ADENYLATE CYCLASE, TERMINAL-DIFFERENTIATION SPECIFIC"/>
    <property type="match status" value="1"/>
</dbReference>
<sequence>MKYSRDEMIEKLRLDPSFAEKLWAAFGFTQSPDGAASFTEDDLDALSVFVGADGEMDPAAQLAAARVIGQSTARLAEWQAGQIRILADNPRVGLTTEELTAAVAHVQRLVWRRHLDNYLSHYEDEAAASPEAEGVEVIIGFADIVGYTSLSRRLGLHELEALLNTFESGAHEVINRHGGQIIKALGDAVMFTAPRPESAARIAVELHDLSVDDNDLPQLRVGLAAGPALTRLGDIFGEPVNIAARLASSAHEGKTLIDDHLAAALADDPAWYLRQVGSLSVRGYRRLRATSLARDRRSAEHDDKQQ</sequence>
<dbReference type="Proteomes" id="UP001589783">
    <property type="component" value="Unassembled WGS sequence"/>
</dbReference>
<evidence type="ECO:0000256" key="1">
    <source>
        <dbReference type="ARBA" id="ARBA00005381"/>
    </source>
</evidence>
<comment type="caution">
    <text evidence="3">The sequence shown here is derived from an EMBL/GenBank/DDBJ whole genome shotgun (WGS) entry which is preliminary data.</text>
</comment>
<feature type="domain" description="Guanylate cyclase" evidence="2">
    <location>
        <begin position="138"/>
        <end position="247"/>
    </location>
</feature>
<gene>
    <name evidence="3" type="ORF">ACFFJD_12505</name>
</gene>
<name>A0ABV6H9V4_9ACTN</name>
<dbReference type="InterPro" id="IPR050697">
    <property type="entry name" value="Adenylyl/Guanylyl_Cyclase_3/4"/>
</dbReference>
<keyword evidence="4" id="KW-1185">Reference proteome</keyword>
<dbReference type="PROSITE" id="PS50125">
    <property type="entry name" value="GUANYLATE_CYCLASE_2"/>
    <property type="match status" value="1"/>
</dbReference>
<reference evidence="3 4" key="1">
    <citation type="submission" date="2024-09" db="EMBL/GenBank/DDBJ databases">
        <authorList>
            <person name="Sun Q."/>
            <person name="Mori K."/>
        </authorList>
    </citation>
    <scope>NUCLEOTIDE SEQUENCE [LARGE SCALE GENOMIC DNA]</scope>
    <source>
        <strain evidence="3 4">CCM 7957</strain>
    </source>
</reference>
<dbReference type="Gene3D" id="3.30.70.1230">
    <property type="entry name" value="Nucleotide cyclase"/>
    <property type="match status" value="1"/>
</dbReference>
<dbReference type="CDD" id="cd07302">
    <property type="entry name" value="CHD"/>
    <property type="match status" value="1"/>
</dbReference>
<evidence type="ECO:0000313" key="3">
    <source>
        <dbReference type="EMBL" id="MFC0315669.1"/>
    </source>
</evidence>
<dbReference type="SUPFAM" id="SSF55073">
    <property type="entry name" value="Nucleotide cyclase"/>
    <property type="match status" value="1"/>
</dbReference>
<dbReference type="PANTHER" id="PTHR43081">
    <property type="entry name" value="ADENYLATE CYCLASE, TERMINAL-DIFFERENTIATION SPECIFIC-RELATED"/>
    <property type="match status" value="1"/>
</dbReference>
<dbReference type="EMBL" id="JBHLWV010000021">
    <property type="protein sequence ID" value="MFC0315669.1"/>
    <property type="molecule type" value="Genomic_DNA"/>
</dbReference>
<dbReference type="Pfam" id="PF00211">
    <property type="entry name" value="Guanylate_cyc"/>
    <property type="match status" value="1"/>
</dbReference>
<dbReference type="InterPro" id="IPR001054">
    <property type="entry name" value="A/G_cyclase"/>
</dbReference>
<dbReference type="SMART" id="SM00044">
    <property type="entry name" value="CYCc"/>
    <property type="match status" value="1"/>
</dbReference>
<accession>A0ABV6H9V4</accession>
<dbReference type="EC" id="4.6.1.-" evidence="3"/>
<protein>
    <submittedName>
        <fullName evidence="3">Adenylate/guanylate cyclase domain-containing protein</fullName>
        <ecNumber evidence="3">4.6.1.-</ecNumber>
    </submittedName>
</protein>
<dbReference type="RefSeq" id="WP_382364604.1">
    <property type="nucleotide sequence ID" value="NZ_JBHLWV010000021.1"/>
</dbReference>
<evidence type="ECO:0000313" key="4">
    <source>
        <dbReference type="Proteomes" id="UP001589783"/>
    </source>
</evidence>